<feature type="signal peptide" evidence="2">
    <location>
        <begin position="1"/>
        <end position="25"/>
    </location>
</feature>
<dbReference type="Proteomes" id="UP001500879">
    <property type="component" value="Unassembled WGS sequence"/>
</dbReference>
<keyword evidence="4" id="KW-1185">Reference proteome</keyword>
<dbReference type="EMBL" id="BAAABX010000015">
    <property type="protein sequence ID" value="GAA0395605.1"/>
    <property type="molecule type" value="Genomic_DNA"/>
</dbReference>
<feature type="region of interest" description="Disordered" evidence="1">
    <location>
        <begin position="31"/>
        <end position="93"/>
    </location>
</feature>
<accession>A0ABN0YHC9</accession>
<feature type="region of interest" description="Disordered" evidence="1">
    <location>
        <begin position="120"/>
        <end position="186"/>
    </location>
</feature>
<organism evidence="3 4">
    <name type="scientific">Streptomyces luteireticuli</name>
    <dbReference type="NCBI Taxonomy" id="173858"/>
    <lineage>
        <taxon>Bacteria</taxon>
        <taxon>Bacillati</taxon>
        <taxon>Actinomycetota</taxon>
        <taxon>Actinomycetes</taxon>
        <taxon>Kitasatosporales</taxon>
        <taxon>Streptomycetaceae</taxon>
        <taxon>Streptomyces</taxon>
    </lineage>
</organism>
<reference evidence="3 4" key="1">
    <citation type="journal article" date="2019" name="Int. J. Syst. Evol. Microbiol.">
        <title>The Global Catalogue of Microorganisms (GCM) 10K type strain sequencing project: providing services to taxonomists for standard genome sequencing and annotation.</title>
        <authorList>
            <consortium name="The Broad Institute Genomics Platform"/>
            <consortium name="The Broad Institute Genome Sequencing Center for Infectious Disease"/>
            <person name="Wu L."/>
            <person name="Ma J."/>
        </authorList>
    </citation>
    <scope>NUCLEOTIDE SEQUENCE [LARGE SCALE GENOMIC DNA]</scope>
    <source>
        <strain evidence="3 4">JCM 4788</strain>
    </source>
</reference>
<gene>
    <name evidence="3" type="ORF">GCM10010357_15800</name>
</gene>
<sequence>MRIRPARTATAALLLLTLTTGCAGASGQGTAALGAGKKHPPRTRPTDRAPGTSIPTGPGPQKKYTVQQQPAPGTCHFRHTSGGEPLQDPSCTPGALNPDVTQATLARTICRPSGYTKGIRPPVSVTGPEKTANARSYGYTGDPHDAEYDHLVSLELGGDPNDPRNLWVEPPSPGHRPGGGPNNPKDVVESKLHTAICSGTVTLGAAQQAIVTDWTTALTRLGVN</sequence>
<dbReference type="RefSeq" id="WP_372404171.1">
    <property type="nucleotide sequence ID" value="NZ_BAAABX010000015.1"/>
</dbReference>
<protein>
    <recommendedName>
        <fullName evidence="5">HNH endonuclease</fullName>
    </recommendedName>
</protein>
<proteinExistence type="predicted"/>
<feature type="chain" id="PRO_5046018796" description="HNH endonuclease" evidence="2">
    <location>
        <begin position="26"/>
        <end position="224"/>
    </location>
</feature>
<keyword evidence="2" id="KW-0732">Signal</keyword>
<comment type="caution">
    <text evidence="3">The sequence shown here is derived from an EMBL/GenBank/DDBJ whole genome shotgun (WGS) entry which is preliminary data.</text>
</comment>
<evidence type="ECO:0008006" key="5">
    <source>
        <dbReference type="Google" id="ProtNLM"/>
    </source>
</evidence>
<feature type="compositionally biased region" description="Basic and acidic residues" evidence="1">
    <location>
        <begin position="142"/>
        <end position="152"/>
    </location>
</feature>
<name>A0ABN0YHC9_9ACTN</name>
<evidence type="ECO:0000313" key="3">
    <source>
        <dbReference type="EMBL" id="GAA0395605.1"/>
    </source>
</evidence>
<dbReference type="PROSITE" id="PS51257">
    <property type="entry name" value="PROKAR_LIPOPROTEIN"/>
    <property type="match status" value="1"/>
</dbReference>
<evidence type="ECO:0000256" key="2">
    <source>
        <dbReference type="SAM" id="SignalP"/>
    </source>
</evidence>
<evidence type="ECO:0000256" key="1">
    <source>
        <dbReference type="SAM" id="MobiDB-lite"/>
    </source>
</evidence>
<evidence type="ECO:0000313" key="4">
    <source>
        <dbReference type="Proteomes" id="UP001500879"/>
    </source>
</evidence>